<keyword evidence="8" id="KW-1185">Reference proteome</keyword>
<keyword evidence="4" id="KW-0805">Transcription regulation</keyword>
<proteinExistence type="inferred from homology"/>
<evidence type="ECO:0000256" key="1">
    <source>
        <dbReference type="ARBA" id="ARBA00005952"/>
    </source>
</evidence>
<dbReference type="PANTHER" id="PTHR11078">
    <property type="entry name" value="N UTILIZATION SUBSTANCE PROTEIN B-RELATED"/>
    <property type="match status" value="1"/>
</dbReference>
<name>A0A0F3MR63_9RICK</name>
<evidence type="ECO:0000256" key="3">
    <source>
        <dbReference type="ARBA" id="ARBA00022884"/>
    </source>
</evidence>
<evidence type="ECO:0000313" key="8">
    <source>
        <dbReference type="Proteomes" id="UP000033616"/>
    </source>
</evidence>
<evidence type="ECO:0000256" key="5">
    <source>
        <dbReference type="ARBA" id="ARBA00023163"/>
    </source>
</evidence>
<dbReference type="Gene3D" id="1.10.940.10">
    <property type="entry name" value="NusB-like"/>
    <property type="match status" value="1"/>
</dbReference>
<dbReference type="GO" id="GO:0005829">
    <property type="term" value="C:cytosol"/>
    <property type="evidence" value="ECO:0007669"/>
    <property type="project" value="TreeGrafter"/>
</dbReference>
<dbReference type="PANTHER" id="PTHR11078:SF3">
    <property type="entry name" value="ANTITERMINATION NUSB DOMAIN-CONTAINING PROTEIN"/>
    <property type="match status" value="1"/>
</dbReference>
<dbReference type="Proteomes" id="UP000033616">
    <property type="component" value="Unassembled WGS sequence"/>
</dbReference>
<dbReference type="AlphaFoldDB" id="A0A0F3MR63"/>
<dbReference type="GO" id="GO:0031564">
    <property type="term" value="P:transcription antitermination"/>
    <property type="evidence" value="ECO:0007669"/>
    <property type="project" value="UniProtKB-KW"/>
</dbReference>
<comment type="similarity">
    <text evidence="1">Belongs to the NusB family.</text>
</comment>
<dbReference type="PATRIC" id="fig|1359168.3.peg.922"/>
<keyword evidence="3" id="KW-0694">RNA-binding</keyword>
<accession>A0A0F3MR63</accession>
<keyword evidence="2" id="KW-0889">Transcription antitermination</keyword>
<evidence type="ECO:0000256" key="2">
    <source>
        <dbReference type="ARBA" id="ARBA00022814"/>
    </source>
</evidence>
<dbReference type="SUPFAM" id="SSF48013">
    <property type="entry name" value="NusB-like"/>
    <property type="match status" value="1"/>
</dbReference>
<protein>
    <submittedName>
        <fullName evidence="7">Transcription antitermination factor NusB</fullName>
    </submittedName>
</protein>
<evidence type="ECO:0000256" key="4">
    <source>
        <dbReference type="ARBA" id="ARBA00023015"/>
    </source>
</evidence>
<sequence>MVKINAKTITRIASIQGVYSYQILKSEHTIDYIISFIITYYKDKSSLEDLELDSTVPCFKIKVNYLTMLINETISNLETIDMIISSHLANNWQIKDLHLMLLSILQVAICELKFFTNTPYKVIINEFTNIASDFVQENEIGFVNSLLEKVSFNVRSLNKDK</sequence>
<dbReference type="InterPro" id="IPR035926">
    <property type="entry name" value="NusB-like_sf"/>
</dbReference>
<dbReference type="GO" id="GO:0006353">
    <property type="term" value="P:DNA-templated transcription termination"/>
    <property type="evidence" value="ECO:0007669"/>
    <property type="project" value="InterPro"/>
</dbReference>
<dbReference type="OrthoDB" id="9797817at2"/>
<evidence type="ECO:0000313" key="7">
    <source>
        <dbReference type="EMBL" id="KJV57074.1"/>
    </source>
</evidence>
<organism evidence="7 8">
    <name type="scientific">Orientia chuto str. Dubai</name>
    <dbReference type="NCBI Taxonomy" id="1359168"/>
    <lineage>
        <taxon>Bacteria</taxon>
        <taxon>Pseudomonadati</taxon>
        <taxon>Pseudomonadota</taxon>
        <taxon>Alphaproteobacteria</taxon>
        <taxon>Rickettsiales</taxon>
        <taxon>Rickettsiaceae</taxon>
        <taxon>Rickettsieae</taxon>
        <taxon>Orientia</taxon>
    </lineage>
</organism>
<dbReference type="GO" id="GO:0003723">
    <property type="term" value="F:RNA binding"/>
    <property type="evidence" value="ECO:0007669"/>
    <property type="project" value="UniProtKB-KW"/>
</dbReference>
<dbReference type="Pfam" id="PF01029">
    <property type="entry name" value="NusB"/>
    <property type="match status" value="1"/>
</dbReference>
<gene>
    <name evidence="7" type="primary">nusB</name>
    <name evidence="7" type="ORF">OCHUTO_0220</name>
</gene>
<dbReference type="STRING" id="1359168.OCHUTO_0220"/>
<dbReference type="RefSeq" id="WP_045797006.1">
    <property type="nucleotide sequence ID" value="NZ_LANP01000004.1"/>
</dbReference>
<feature type="domain" description="NusB/RsmB/TIM44" evidence="6">
    <location>
        <begin position="10"/>
        <end position="150"/>
    </location>
</feature>
<keyword evidence="5" id="KW-0804">Transcription</keyword>
<dbReference type="InterPro" id="IPR006027">
    <property type="entry name" value="NusB_RsmB_TIM44"/>
</dbReference>
<reference evidence="7 8" key="1">
    <citation type="submission" date="2015-02" db="EMBL/GenBank/DDBJ databases">
        <title>Genome Sequencing of Rickettsiales.</title>
        <authorList>
            <person name="Daugherty S.C."/>
            <person name="Su Q."/>
            <person name="Abolude K."/>
            <person name="Beier-Sexton M."/>
            <person name="Carlyon J.A."/>
            <person name="Carter R."/>
            <person name="Day N.P."/>
            <person name="Dumler S.J."/>
            <person name="Dyachenko V."/>
            <person name="Godinez A."/>
            <person name="Kurtti T.J."/>
            <person name="Lichay M."/>
            <person name="Mullins K.E."/>
            <person name="Ott S."/>
            <person name="Pappas-Brown V."/>
            <person name="Paris D.H."/>
            <person name="Patel P."/>
            <person name="Richards A.L."/>
            <person name="Sadzewicz L."/>
            <person name="Sears K."/>
            <person name="Seidman D."/>
            <person name="Sengamalay N."/>
            <person name="Stenos J."/>
            <person name="Tallon L.J."/>
            <person name="Vincent G."/>
            <person name="Fraser C.M."/>
            <person name="Munderloh U."/>
            <person name="Dunning-Hotopp J.C."/>
        </authorList>
    </citation>
    <scope>NUCLEOTIDE SEQUENCE [LARGE SCALE GENOMIC DNA]</scope>
    <source>
        <strain evidence="7 8">Fuller</strain>
    </source>
</reference>
<dbReference type="EMBL" id="LANP01000004">
    <property type="protein sequence ID" value="KJV57074.1"/>
    <property type="molecule type" value="Genomic_DNA"/>
</dbReference>
<dbReference type="InterPro" id="IPR011605">
    <property type="entry name" value="NusB_fam"/>
</dbReference>
<dbReference type="NCBIfam" id="TIGR01951">
    <property type="entry name" value="nusB"/>
    <property type="match status" value="1"/>
</dbReference>
<evidence type="ECO:0000259" key="6">
    <source>
        <dbReference type="Pfam" id="PF01029"/>
    </source>
</evidence>
<comment type="caution">
    <text evidence="7">The sequence shown here is derived from an EMBL/GenBank/DDBJ whole genome shotgun (WGS) entry which is preliminary data.</text>
</comment>